<dbReference type="PANTHER" id="PTHR48065:SF25">
    <property type="entry name" value="OS01G0891700 PROTEIN"/>
    <property type="match status" value="1"/>
</dbReference>
<comment type="caution">
    <text evidence="8">The sequence shown here is derived from an EMBL/GenBank/DDBJ whole genome shotgun (WGS) entry which is preliminary data.</text>
</comment>
<evidence type="ECO:0000256" key="6">
    <source>
        <dbReference type="SAM" id="Phobius"/>
    </source>
</evidence>
<accession>A0AAW1HPN5</accession>
<evidence type="ECO:0000313" key="8">
    <source>
        <dbReference type="EMBL" id="KAK9678448.1"/>
    </source>
</evidence>
<protein>
    <submittedName>
        <fullName evidence="8">Uncharacterized protein</fullName>
    </submittedName>
</protein>
<evidence type="ECO:0000313" key="9">
    <source>
        <dbReference type="Proteomes" id="UP001443914"/>
    </source>
</evidence>
<dbReference type="InterPro" id="IPR032675">
    <property type="entry name" value="LRR_dom_sf"/>
</dbReference>
<dbReference type="InterPro" id="IPR001611">
    <property type="entry name" value="Leu-rich_rpt"/>
</dbReference>
<keyword evidence="5 6" id="KW-0472">Membrane</keyword>
<dbReference type="GO" id="GO:0016020">
    <property type="term" value="C:membrane"/>
    <property type="evidence" value="ECO:0007669"/>
    <property type="project" value="UniProtKB-SubCell"/>
</dbReference>
<evidence type="ECO:0000256" key="1">
    <source>
        <dbReference type="ARBA" id="ARBA00004370"/>
    </source>
</evidence>
<evidence type="ECO:0000256" key="7">
    <source>
        <dbReference type="SAM" id="SignalP"/>
    </source>
</evidence>
<dbReference type="EMBL" id="JBDFQZ010000011">
    <property type="protein sequence ID" value="KAK9678448.1"/>
    <property type="molecule type" value="Genomic_DNA"/>
</dbReference>
<organism evidence="8 9">
    <name type="scientific">Saponaria officinalis</name>
    <name type="common">Common soapwort</name>
    <name type="synonym">Lychnis saponaria</name>
    <dbReference type="NCBI Taxonomy" id="3572"/>
    <lineage>
        <taxon>Eukaryota</taxon>
        <taxon>Viridiplantae</taxon>
        <taxon>Streptophyta</taxon>
        <taxon>Embryophyta</taxon>
        <taxon>Tracheophyta</taxon>
        <taxon>Spermatophyta</taxon>
        <taxon>Magnoliopsida</taxon>
        <taxon>eudicotyledons</taxon>
        <taxon>Gunneridae</taxon>
        <taxon>Pentapetalae</taxon>
        <taxon>Caryophyllales</taxon>
        <taxon>Caryophyllaceae</taxon>
        <taxon>Caryophylleae</taxon>
        <taxon>Saponaria</taxon>
    </lineage>
</organism>
<gene>
    <name evidence="8" type="ORF">RND81_11G212100</name>
</gene>
<dbReference type="Proteomes" id="UP001443914">
    <property type="component" value="Unassembled WGS sequence"/>
</dbReference>
<evidence type="ECO:0000256" key="3">
    <source>
        <dbReference type="ARBA" id="ARBA00022729"/>
    </source>
</evidence>
<dbReference type="Pfam" id="PF00560">
    <property type="entry name" value="LRR_1"/>
    <property type="match status" value="3"/>
</dbReference>
<proteinExistence type="predicted"/>
<keyword evidence="6" id="KW-1133">Transmembrane helix</keyword>
<evidence type="ECO:0000256" key="5">
    <source>
        <dbReference type="ARBA" id="ARBA00023136"/>
    </source>
</evidence>
<dbReference type="SUPFAM" id="SSF52058">
    <property type="entry name" value="L domain-like"/>
    <property type="match status" value="1"/>
</dbReference>
<keyword evidence="9" id="KW-1185">Reference proteome</keyword>
<dbReference type="AlphaFoldDB" id="A0AAW1HPN5"/>
<dbReference type="Gene3D" id="3.80.10.10">
    <property type="entry name" value="Ribonuclease Inhibitor"/>
    <property type="match status" value="2"/>
</dbReference>
<evidence type="ECO:0000256" key="2">
    <source>
        <dbReference type="ARBA" id="ARBA00022614"/>
    </source>
</evidence>
<dbReference type="PANTHER" id="PTHR48065">
    <property type="entry name" value="OS10G0469600 PROTEIN"/>
    <property type="match status" value="1"/>
</dbReference>
<feature type="transmembrane region" description="Helical" evidence="6">
    <location>
        <begin position="223"/>
        <end position="249"/>
    </location>
</feature>
<comment type="subcellular location">
    <subcellularLocation>
        <location evidence="1">Membrane</location>
    </subcellularLocation>
</comment>
<keyword evidence="2" id="KW-0433">Leucine-rich repeat</keyword>
<evidence type="ECO:0000256" key="4">
    <source>
        <dbReference type="ARBA" id="ARBA00022737"/>
    </source>
</evidence>
<sequence length="271" mass="29373">MRKLHPLILFLLILTQPKPGTPDPDDETCLTQLHSSFLNPTLHNWTRPFFSNPCFNALESHMVGITCTNNRVYRISLPNSGLSGSLSPSISKCTNLQTLDLSSNSLAGDIPATVKDLSNLAVLRLANNRFSSQIPPSLYLCAYLNVIDLHNNLLVGPIPAQLGLLARLSTFDVSYNRLSGMIPASLGNRSGNLARFNASDFEGNKELYGYPLGPDKRASGLSVMGIVGIGLGSGLLSLVVSFVIVCVWLKVSEHKLAVAHEAKISQLMPDY</sequence>
<feature type="chain" id="PRO_5043923468" evidence="7">
    <location>
        <begin position="23"/>
        <end position="271"/>
    </location>
</feature>
<keyword evidence="3 7" id="KW-0732">Signal</keyword>
<name>A0AAW1HPN5_SAPOF</name>
<keyword evidence="6" id="KW-0812">Transmembrane</keyword>
<dbReference type="FunFam" id="3.80.10.10:FF:000400">
    <property type="entry name" value="Nuclear pore complex protein NUP107"/>
    <property type="match status" value="1"/>
</dbReference>
<feature type="signal peptide" evidence="7">
    <location>
        <begin position="1"/>
        <end position="22"/>
    </location>
</feature>
<keyword evidence="4" id="KW-0677">Repeat</keyword>
<reference evidence="8" key="1">
    <citation type="submission" date="2024-03" db="EMBL/GenBank/DDBJ databases">
        <title>WGS assembly of Saponaria officinalis var. Norfolk2.</title>
        <authorList>
            <person name="Jenkins J."/>
            <person name="Shu S."/>
            <person name="Grimwood J."/>
            <person name="Barry K."/>
            <person name="Goodstein D."/>
            <person name="Schmutz J."/>
            <person name="Leebens-Mack J."/>
            <person name="Osbourn A."/>
        </authorList>
    </citation>
    <scope>NUCLEOTIDE SEQUENCE [LARGE SCALE GENOMIC DNA]</scope>
    <source>
        <strain evidence="8">JIC</strain>
    </source>
</reference>